<feature type="region of interest" description="Disordered" evidence="1">
    <location>
        <begin position="73"/>
        <end position="95"/>
    </location>
</feature>
<protein>
    <submittedName>
        <fullName evidence="2">Uncharacterized protein</fullName>
    </submittedName>
</protein>
<evidence type="ECO:0000313" key="3">
    <source>
        <dbReference type="Proteomes" id="UP000037035"/>
    </source>
</evidence>
<dbReference type="VEuPathDB" id="FungiDB:VP01_534g5"/>
<accession>A0A0L6UM33</accession>
<reference evidence="2 3" key="1">
    <citation type="submission" date="2015-08" db="EMBL/GenBank/DDBJ databases">
        <title>Next Generation Sequencing and Analysis of the Genome of Puccinia sorghi L Schw, the Causal Agent of Maize Common Rust.</title>
        <authorList>
            <person name="Rochi L."/>
            <person name="Burguener G."/>
            <person name="Darino M."/>
            <person name="Turjanski A."/>
            <person name="Kreff E."/>
            <person name="Dieguez M.J."/>
            <person name="Sacco F."/>
        </authorList>
    </citation>
    <scope>NUCLEOTIDE SEQUENCE [LARGE SCALE GENOMIC DNA]</scope>
    <source>
        <strain evidence="2 3">RO10H11247</strain>
    </source>
</reference>
<dbReference type="AlphaFoldDB" id="A0A0L6UM33"/>
<comment type="caution">
    <text evidence="2">The sequence shown here is derived from an EMBL/GenBank/DDBJ whole genome shotgun (WGS) entry which is preliminary data.</text>
</comment>
<proteinExistence type="predicted"/>
<sequence length="170" mass="19137">MDELKLIEACLWPCMSKFIKLQHKLVLGLMIKEKDITSLTPPKKKSVDPKCLDKTPPHSWTHEQGEFLEQITRSANDTPQVQPIIKPKKKEKKEKGVEELGTRTLGGLITALKKATAPKSQQLNPTGTPSEIAIEKCTAMFSTKVSDDTLIEYVVFLEQDVKARTFLYLS</sequence>
<dbReference type="EMBL" id="LAVV01010553">
    <property type="protein sequence ID" value="KNZ48880.1"/>
    <property type="molecule type" value="Genomic_DNA"/>
</dbReference>
<organism evidence="2 3">
    <name type="scientific">Puccinia sorghi</name>
    <dbReference type="NCBI Taxonomy" id="27349"/>
    <lineage>
        <taxon>Eukaryota</taxon>
        <taxon>Fungi</taxon>
        <taxon>Dikarya</taxon>
        <taxon>Basidiomycota</taxon>
        <taxon>Pucciniomycotina</taxon>
        <taxon>Pucciniomycetes</taxon>
        <taxon>Pucciniales</taxon>
        <taxon>Pucciniaceae</taxon>
        <taxon>Puccinia</taxon>
    </lineage>
</organism>
<gene>
    <name evidence="2" type="ORF">VP01_534g5</name>
</gene>
<name>A0A0L6UM33_9BASI</name>
<feature type="compositionally biased region" description="Basic and acidic residues" evidence="1">
    <location>
        <begin position="45"/>
        <end position="59"/>
    </location>
</feature>
<feature type="region of interest" description="Disordered" evidence="1">
    <location>
        <begin position="40"/>
        <end position="59"/>
    </location>
</feature>
<evidence type="ECO:0000256" key="1">
    <source>
        <dbReference type="SAM" id="MobiDB-lite"/>
    </source>
</evidence>
<evidence type="ECO:0000313" key="2">
    <source>
        <dbReference type="EMBL" id="KNZ48880.1"/>
    </source>
</evidence>
<dbReference type="Proteomes" id="UP000037035">
    <property type="component" value="Unassembled WGS sequence"/>
</dbReference>
<keyword evidence="3" id="KW-1185">Reference proteome</keyword>